<dbReference type="AlphaFoldDB" id="A0A1D8TST5"/>
<dbReference type="Proteomes" id="UP000177870">
    <property type="component" value="Chromosome"/>
</dbReference>
<keyword evidence="1" id="KW-1133">Transmembrane helix</keyword>
<dbReference type="KEGG" id="mpro:BJP34_15220"/>
<dbReference type="EMBL" id="CP017599">
    <property type="protein sequence ID" value="AOX00613.1"/>
    <property type="molecule type" value="Genomic_DNA"/>
</dbReference>
<keyword evidence="1" id="KW-0812">Transmembrane</keyword>
<protein>
    <submittedName>
        <fullName evidence="2">Uncharacterized protein</fullName>
    </submittedName>
</protein>
<reference evidence="3" key="1">
    <citation type="submission" date="2016-10" db="EMBL/GenBank/DDBJ databases">
        <title>Comparative genomics uncovers the prolific and rare metabolic potential of the cyanobacterial genus Moorea.</title>
        <authorList>
            <person name="Leao T."/>
            <person name="Castelao G."/>
            <person name="Korobeynikov A."/>
            <person name="Monroe E.A."/>
            <person name="Podell S."/>
            <person name="Glukhov E."/>
            <person name="Allen E."/>
            <person name="Gerwick W.H."/>
            <person name="Gerwick L."/>
        </authorList>
    </citation>
    <scope>NUCLEOTIDE SEQUENCE [LARGE SCALE GENOMIC DNA]</scope>
    <source>
        <strain evidence="3">PAL-8-15-08-1</strain>
    </source>
</reference>
<accession>A0A1D8TST5</accession>
<feature type="transmembrane region" description="Helical" evidence="1">
    <location>
        <begin position="38"/>
        <end position="62"/>
    </location>
</feature>
<gene>
    <name evidence="2" type="ORF">BJP34_15220</name>
</gene>
<dbReference type="RefSeq" id="WP_070393066.1">
    <property type="nucleotide sequence ID" value="NZ_CP017599.1"/>
</dbReference>
<evidence type="ECO:0000313" key="3">
    <source>
        <dbReference type="Proteomes" id="UP000177870"/>
    </source>
</evidence>
<keyword evidence="1" id="KW-0472">Membrane</keyword>
<proteinExistence type="predicted"/>
<feature type="transmembrane region" description="Helical" evidence="1">
    <location>
        <begin position="74"/>
        <end position="94"/>
    </location>
</feature>
<organism evidence="2 3">
    <name type="scientific">Moorena producens PAL-8-15-08-1</name>
    <dbReference type="NCBI Taxonomy" id="1458985"/>
    <lineage>
        <taxon>Bacteria</taxon>
        <taxon>Bacillati</taxon>
        <taxon>Cyanobacteriota</taxon>
        <taxon>Cyanophyceae</taxon>
        <taxon>Coleofasciculales</taxon>
        <taxon>Coleofasciculaceae</taxon>
        <taxon>Moorena</taxon>
    </lineage>
</organism>
<name>A0A1D8TST5_9CYAN</name>
<dbReference type="OrthoDB" id="6394609at2"/>
<sequence>MFYSNNKVKNNKVNNLALSAVGESVIHQIASAIKQESWLFAFLKIAWTAGPVTFLGLYGGHYLGYGNPPSVENVIYFTAYTMIAGLIAIVVRIGKQAFYAPRVQEAEWQLLTVIDQLFELYFAARNTYIKSYPPEEQALVGAWWILRNGSASEDLLEEATFDITQDDVIARTMKRIESYRKQGIYCLIEKEYQAISDRLDQKLAHLHNNFPGIAELVNQRLQGKAPSLREGLKRPIGFLERTLTAANQESLDVMTFHDSLGILTLTIELLSGRVILVLDPVFKGRNDLKKAKEAFDSLLSDFELTRRMRNSRIYALITNLNISDNQAIHSVLGITISQLEQLLINTLKSYVTSTPYASPKKIKKRYDEIISLNKRLNSLHKKLLQVEQEYHKLWSSYGQELKLVSPQDKRLKNLALILKEKTIFLSDKDKVSLAKDITTLLQDFLESKHSSPLKALLNHQQLDLSDYKKLSIELVNLLDHYLNISEPEEQIAIENSFEANLGAIEVGLAATTKAGSAALLVEEVQQARTQTAHRLVKRLIAYFNITLDDDIIDYLVRNYQADEEYLRSLEHKPQEDLPLGTTSMLQQDLLSLPTWDKFKQRYSC</sequence>
<evidence type="ECO:0000313" key="2">
    <source>
        <dbReference type="EMBL" id="AOX00613.1"/>
    </source>
</evidence>
<evidence type="ECO:0000256" key="1">
    <source>
        <dbReference type="SAM" id="Phobius"/>
    </source>
</evidence>